<dbReference type="Proteomes" id="UP001596189">
    <property type="component" value="Unassembled WGS sequence"/>
</dbReference>
<dbReference type="Gene3D" id="3.40.1080.10">
    <property type="entry name" value="Glutaconate Coenzyme A-transferase"/>
    <property type="match status" value="1"/>
</dbReference>
<keyword evidence="3" id="KW-1185">Reference proteome</keyword>
<evidence type="ECO:0000259" key="1">
    <source>
        <dbReference type="Pfam" id="PF13336"/>
    </source>
</evidence>
<gene>
    <name evidence="2" type="ORF">ACFQDO_14700</name>
</gene>
<dbReference type="SUPFAM" id="SSF100950">
    <property type="entry name" value="NagB/RpiA/CoA transferase-like"/>
    <property type="match status" value="2"/>
</dbReference>
<evidence type="ECO:0000313" key="3">
    <source>
        <dbReference type="Proteomes" id="UP001596189"/>
    </source>
</evidence>
<protein>
    <submittedName>
        <fullName evidence="2">Acetyl-CoA hydrolase/transferase family protein</fullName>
    </submittedName>
</protein>
<reference evidence="3" key="1">
    <citation type="journal article" date="2019" name="Int. J. Syst. Evol. Microbiol.">
        <title>The Global Catalogue of Microorganisms (GCM) 10K type strain sequencing project: providing services to taxonomists for standard genome sequencing and annotation.</title>
        <authorList>
            <consortium name="The Broad Institute Genomics Platform"/>
            <consortium name="The Broad Institute Genome Sequencing Center for Infectious Disease"/>
            <person name="Wu L."/>
            <person name="Ma J."/>
        </authorList>
    </citation>
    <scope>NUCLEOTIDE SEQUENCE [LARGE SCALE GENOMIC DNA]</scope>
    <source>
        <strain evidence="3">KACC 14249</strain>
    </source>
</reference>
<dbReference type="GO" id="GO:0016787">
    <property type="term" value="F:hydrolase activity"/>
    <property type="evidence" value="ECO:0007669"/>
    <property type="project" value="UniProtKB-KW"/>
</dbReference>
<evidence type="ECO:0000313" key="2">
    <source>
        <dbReference type="EMBL" id="MFC6008384.1"/>
    </source>
</evidence>
<dbReference type="Gene3D" id="3.30.750.70">
    <property type="entry name" value="4-hydroxybutyrate coenzyme like domains"/>
    <property type="match status" value="1"/>
</dbReference>
<keyword evidence="2" id="KW-0378">Hydrolase</keyword>
<dbReference type="RefSeq" id="WP_345714921.1">
    <property type="nucleotide sequence ID" value="NZ_BAABFP010000002.1"/>
</dbReference>
<feature type="domain" description="Acetyl-CoA hydrolase/transferase C-terminal" evidence="1">
    <location>
        <begin position="260"/>
        <end position="410"/>
    </location>
</feature>
<dbReference type="InterPro" id="IPR046433">
    <property type="entry name" value="ActCoA_hydro"/>
</dbReference>
<name>A0ABW1JGC7_9ACTN</name>
<dbReference type="Pfam" id="PF13336">
    <property type="entry name" value="AcetylCoA_hyd_C"/>
    <property type="match status" value="1"/>
</dbReference>
<dbReference type="InterPro" id="IPR038460">
    <property type="entry name" value="AcetylCoA_hyd_C_sf"/>
</dbReference>
<organism evidence="2 3">
    <name type="scientific">Angustibacter luteus</name>
    <dbReference type="NCBI Taxonomy" id="658456"/>
    <lineage>
        <taxon>Bacteria</taxon>
        <taxon>Bacillati</taxon>
        <taxon>Actinomycetota</taxon>
        <taxon>Actinomycetes</taxon>
        <taxon>Kineosporiales</taxon>
        <taxon>Kineosporiaceae</taxon>
    </lineage>
</organism>
<accession>A0ABW1JGC7</accession>
<dbReference type="EMBL" id="JBHSRD010000004">
    <property type="protein sequence ID" value="MFC6008384.1"/>
    <property type="molecule type" value="Genomic_DNA"/>
</dbReference>
<dbReference type="InterPro" id="IPR026888">
    <property type="entry name" value="AcetylCoA_hyd_C"/>
</dbReference>
<dbReference type="PANTHER" id="PTHR21432">
    <property type="entry name" value="ACETYL-COA HYDROLASE-RELATED"/>
    <property type="match status" value="1"/>
</dbReference>
<proteinExistence type="predicted"/>
<comment type="caution">
    <text evidence="2">The sequence shown here is derived from an EMBL/GenBank/DDBJ whole genome shotgun (WGS) entry which is preliminary data.</text>
</comment>
<dbReference type="InterPro" id="IPR037171">
    <property type="entry name" value="NagB/RpiA_transferase-like"/>
</dbReference>
<dbReference type="PANTHER" id="PTHR21432:SF20">
    <property type="entry name" value="ACETYL-COA HYDROLASE"/>
    <property type="match status" value="1"/>
</dbReference>
<sequence>MSIRVGSAEDVTTAVQRFASRRTPSGPPRVVASGNFATPHPLLQAVDAALASYRLNVLNAQAGLPMRAGVVHETSFVGPGVRRSAALAYVPSRLSLLPALLGTALVPDIVLLHCSKPWHGKVSLGIEVNVLPAAVEAVRQRGGLVLAQLNERMPYTFGDGELSDDLVDLAIEVDEPMPSPHGTRADAASRRIGELVAERVPDGSTLQLGIGAIPDAALDGLVDRTGLRIWSEMIGDGVLRLEQEGALDPAAEVVASFMFGSSDLYRWVDRNPRVRMARTERANDPASISQQPRMTSINSALEVDLFAQANASRREGWIHSGFGGATDFLVGALHARDGQALIALRSWHPKADVSTVVALLDEPVTSFQPTAIITEQGVAEVRGHTEHEQALAIIEHAAHPDVRDELTEEAHHLGLV</sequence>
<dbReference type="Gene3D" id="3.40.1080.20">
    <property type="entry name" value="Acetyl-CoA hydrolase/transferase C-terminal domain"/>
    <property type="match status" value="1"/>
</dbReference>